<reference evidence="1" key="2">
    <citation type="journal article" date="2015" name="Data Brief">
        <title>Shoot transcriptome of the giant reed, Arundo donax.</title>
        <authorList>
            <person name="Barrero R.A."/>
            <person name="Guerrero F.D."/>
            <person name="Moolhuijzen P."/>
            <person name="Goolsby J.A."/>
            <person name="Tidwell J."/>
            <person name="Bellgard S.E."/>
            <person name="Bellgard M.I."/>
        </authorList>
    </citation>
    <scope>NUCLEOTIDE SEQUENCE</scope>
    <source>
        <tissue evidence="1">Shoot tissue taken approximately 20 cm above the soil surface</tissue>
    </source>
</reference>
<evidence type="ECO:0000313" key="1">
    <source>
        <dbReference type="EMBL" id="JAD30058.1"/>
    </source>
</evidence>
<accession>A0A0A9TI57</accession>
<sequence>MSKRNETLKSLQSPGRF</sequence>
<proteinExistence type="predicted"/>
<reference evidence="1" key="1">
    <citation type="submission" date="2014-09" db="EMBL/GenBank/DDBJ databases">
        <authorList>
            <person name="Magalhaes I.L.F."/>
            <person name="Oliveira U."/>
            <person name="Santos F.R."/>
            <person name="Vidigal T.H.D.A."/>
            <person name="Brescovit A.D."/>
            <person name="Santos A.J."/>
        </authorList>
    </citation>
    <scope>NUCLEOTIDE SEQUENCE</scope>
    <source>
        <tissue evidence="1">Shoot tissue taken approximately 20 cm above the soil surface</tissue>
    </source>
</reference>
<organism evidence="1">
    <name type="scientific">Arundo donax</name>
    <name type="common">Giant reed</name>
    <name type="synonym">Donax arundinaceus</name>
    <dbReference type="NCBI Taxonomy" id="35708"/>
    <lineage>
        <taxon>Eukaryota</taxon>
        <taxon>Viridiplantae</taxon>
        <taxon>Streptophyta</taxon>
        <taxon>Embryophyta</taxon>
        <taxon>Tracheophyta</taxon>
        <taxon>Spermatophyta</taxon>
        <taxon>Magnoliopsida</taxon>
        <taxon>Liliopsida</taxon>
        <taxon>Poales</taxon>
        <taxon>Poaceae</taxon>
        <taxon>PACMAD clade</taxon>
        <taxon>Arundinoideae</taxon>
        <taxon>Arundineae</taxon>
        <taxon>Arundo</taxon>
    </lineage>
</organism>
<dbReference type="AlphaFoldDB" id="A0A0A9TI57"/>
<protein>
    <submittedName>
        <fullName evidence="1">Uncharacterized protein</fullName>
    </submittedName>
</protein>
<name>A0A0A9TI57_ARUDO</name>
<dbReference type="EMBL" id="GBRH01267837">
    <property type="protein sequence ID" value="JAD30058.1"/>
    <property type="molecule type" value="Transcribed_RNA"/>
</dbReference>